<dbReference type="InterPro" id="IPR001597">
    <property type="entry name" value="ArAA_b-elim_lyase/Thr_aldolase"/>
</dbReference>
<accession>A0A8C1ZSA7</accession>
<keyword evidence="3" id="KW-0663">Pyridoxal phosphate</keyword>
<evidence type="ECO:0000256" key="4">
    <source>
        <dbReference type="ARBA" id="ARBA00023239"/>
    </source>
</evidence>
<dbReference type="InterPro" id="IPR015421">
    <property type="entry name" value="PyrdxlP-dep_Trfase_major"/>
</dbReference>
<evidence type="ECO:0000256" key="5">
    <source>
        <dbReference type="PIRSR" id="PIRSR017617-1"/>
    </source>
</evidence>
<proteinExistence type="inferred from homology"/>
<feature type="domain" description="Aromatic amino acid beta-eliminating lyase/threonine aldolase" evidence="6">
    <location>
        <begin position="111"/>
        <end position="288"/>
    </location>
</feature>
<dbReference type="PIRSF" id="PIRSF017617">
    <property type="entry name" value="Thr_aldolase"/>
    <property type="match status" value="1"/>
</dbReference>
<dbReference type="InterPro" id="IPR015422">
    <property type="entry name" value="PyrdxlP-dep_Trfase_small"/>
</dbReference>
<dbReference type="PANTHER" id="PTHR48097:SF9">
    <property type="entry name" value="L-THREONINE ALDOLASE"/>
    <property type="match status" value="1"/>
</dbReference>
<name>A0A8C1ZSA7_CYPCA</name>
<evidence type="ECO:0000313" key="8">
    <source>
        <dbReference type="Proteomes" id="UP000694700"/>
    </source>
</evidence>
<dbReference type="InterPro" id="IPR023603">
    <property type="entry name" value="Low_specificity_L-TA-like"/>
</dbReference>
<dbReference type="Pfam" id="PF01212">
    <property type="entry name" value="Beta_elim_lyase"/>
    <property type="match status" value="2"/>
</dbReference>
<keyword evidence="4" id="KW-0456">Lyase</keyword>
<organism evidence="7 8">
    <name type="scientific">Cyprinus carpio</name>
    <name type="common">Common carp</name>
    <dbReference type="NCBI Taxonomy" id="7962"/>
    <lineage>
        <taxon>Eukaryota</taxon>
        <taxon>Metazoa</taxon>
        <taxon>Chordata</taxon>
        <taxon>Craniata</taxon>
        <taxon>Vertebrata</taxon>
        <taxon>Euteleostomi</taxon>
        <taxon>Actinopterygii</taxon>
        <taxon>Neopterygii</taxon>
        <taxon>Teleostei</taxon>
        <taxon>Ostariophysi</taxon>
        <taxon>Cypriniformes</taxon>
        <taxon>Cyprinidae</taxon>
        <taxon>Cyprininae</taxon>
        <taxon>Cyprinus</taxon>
    </lineage>
</organism>
<evidence type="ECO:0000256" key="3">
    <source>
        <dbReference type="ARBA" id="ARBA00022898"/>
    </source>
</evidence>
<dbReference type="PANTHER" id="PTHR48097">
    <property type="entry name" value="L-THREONINE ALDOLASE-RELATED"/>
    <property type="match status" value="1"/>
</dbReference>
<dbReference type="Gene3D" id="3.40.640.10">
    <property type="entry name" value="Type I PLP-dependent aspartate aminotransferase-like (Major domain)"/>
    <property type="match status" value="2"/>
</dbReference>
<evidence type="ECO:0000256" key="1">
    <source>
        <dbReference type="ARBA" id="ARBA00001933"/>
    </source>
</evidence>
<dbReference type="GO" id="GO:0008732">
    <property type="term" value="F:L-allo-threonine aldolase activity"/>
    <property type="evidence" value="ECO:0007669"/>
    <property type="project" value="TreeGrafter"/>
</dbReference>
<protein>
    <submittedName>
        <fullName evidence="7">Threonine aldolase 1</fullName>
    </submittedName>
</protein>
<dbReference type="FunFam" id="3.90.1150.10:FF:000041">
    <property type="entry name" value="Low-specificity L-threonine aldolase"/>
    <property type="match status" value="1"/>
</dbReference>
<dbReference type="AlphaFoldDB" id="A0A8C1ZSA7"/>
<dbReference type="GO" id="GO:0006567">
    <property type="term" value="P:L-threonine catabolic process"/>
    <property type="evidence" value="ECO:0007669"/>
    <property type="project" value="TreeGrafter"/>
</dbReference>
<evidence type="ECO:0000259" key="6">
    <source>
        <dbReference type="Pfam" id="PF01212"/>
    </source>
</evidence>
<evidence type="ECO:0000256" key="2">
    <source>
        <dbReference type="ARBA" id="ARBA00006966"/>
    </source>
</evidence>
<feature type="modified residue" description="N6-(pyridoxal phosphate)lysine" evidence="5">
    <location>
        <position position="220"/>
    </location>
</feature>
<dbReference type="GO" id="GO:0005829">
    <property type="term" value="C:cytosol"/>
    <property type="evidence" value="ECO:0007669"/>
    <property type="project" value="TreeGrafter"/>
</dbReference>
<dbReference type="Proteomes" id="UP000694700">
    <property type="component" value="Unplaced"/>
</dbReference>
<dbReference type="Ensembl" id="ENSCCRT00015097629.1">
    <property type="protein sequence ID" value="ENSCCRP00015094562.1"/>
    <property type="gene ID" value="ENSCCRG00015038137.1"/>
</dbReference>
<evidence type="ECO:0000313" key="7">
    <source>
        <dbReference type="Ensembl" id="ENSCCRP00015094562.1"/>
    </source>
</evidence>
<sequence>MSSKTLTIPARLLRYCLHKPRRVFYVDPVRLYYGSPQVVTGSAVRTVDLRSDTVTKPGAAMRRAMAEAEVGDDVFGEDPTVNVKDNAGYTVSLRTAYVIFNQMLPSITTLQGLAGVHSATVTTLSDGTFDLDQLISKIRHGYPDPHYPRSRLVCVENTHNIQGGRVLPLSFLQELRSVADNFGLTVHMDGARVMNAAVALGVQPSAILQHCHSVSVCLSKGLGAPVGTVLGGSKDFIQRAVRARKALGGGMRQSGVLAAAGKIALSDMIGRMKEDHRNTKSFAQDVSGFVSSVDLTTVESNILRFRLRDAHMSPAEFCERMAGVDEEEVKALGQGVQVLMFPHVGGTVRAVWHLGISEEDTQLAIQKAHFVAHQHKLKSIRAA</sequence>
<dbReference type="InterPro" id="IPR015424">
    <property type="entry name" value="PyrdxlP-dep_Trfase"/>
</dbReference>
<dbReference type="SUPFAM" id="SSF53383">
    <property type="entry name" value="PLP-dependent transferases"/>
    <property type="match status" value="1"/>
</dbReference>
<dbReference type="FunFam" id="3.40.640.10:FF:000030">
    <property type="entry name" value="Low-specificity L-threonine aldolase"/>
    <property type="match status" value="1"/>
</dbReference>
<dbReference type="GO" id="GO:0006545">
    <property type="term" value="P:glycine biosynthetic process"/>
    <property type="evidence" value="ECO:0007669"/>
    <property type="project" value="TreeGrafter"/>
</dbReference>
<dbReference type="Gene3D" id="3.90.1150.10">
    <property type="entry name" value="Aspartate Aminotransferase, domain 1"/>
    <property type="match status" value="1"/>
</dbReference>
<feature type="domain" description="Aromatic amino acid beta-eliminating lyase/threonine aldolase" evidence="6">
    <location>
        <begin position="48"/>
        <end position="82"/>
    </location>
</feature>
<comment type="similarity">
    <text evidence="2">Belongs to the threonine aldolase family.</text>
</comment>
<reference evidence="7" key="1">
    <citation type="submission" date="2025-08" db="UniProtKB">
        <authorList>
            <consortium name="Ensembl"/>
        </authorList>
    </citation>
    <scope>IDENTIFICATION</scope>
</reference>
<dbReference type="NCBIfam" id="NF041359">
    <property type="entry name" value="GntG_guanitoxin"/>
    <property type="match status" value="1"/>
</dbReference>
<comment type="cofactor">
    <cofactor evidence="1">
        <name>pyridoxal 5'-phosphate</name>
        <dbReference type="ChEBI" id="CHEBI:597326"/>
    </cofactor>
</comment>